<sequence length="274" mass="31285">MRYLLFVLCWWTTAAVAHPFQSDTTRPAAADTLPRGVENFPDLVQLTRSTDSTKKLTYSVTLGGDYRSGNVQRALYTIVTSLDFQSTKSPVGFYTSPRYTYGTIGGELQERELFVDLNATLWYNRHDFYLMAFGVHEESNLRQIGARWYGGGGFGWRILGGRQRPNKHIRLSVTNAIISEFTDFLNAEDVRVIRNSTRVRMSASYNKFLWSTSMFVQPALNERNFRWSSLSTFAYSIGKLLALSLTVDHTYESVVIPGRKKTDFHWAIGLTLRN</sequence>
<name>A0A1G9KEI5_9BACT</name>
<keyword evidence="3" id="KW-1185">Reference proteome</keyword>
<keyword evidence="1" id="KW-0732">Signal</keyword>
<dbReference type="InterPro" id="IPR007433">
    <property type="entry name" value="DUF481"/>
</dbReference>
<evidence type="ECO:0008006" key="4">
    <source>
        <dbReference type="Google" id="ProtNLM"/>
    </source>
</evidence>
<dbReference type="OrthoDB" id="892549at2"/>
<gene>
    <name evidence="2" type="ORF">SAMN04488090_0980</name>
</gene>
<dbReference type="RefSeq" id="WP_093198557.1">
    <property type="nucleotide sequence ID" value="NZ_FNGS01000002.1"/>
</dbReference>
<dbReference type="AlphaFoldDB" id="A0A1G9KEI5"/>
<feature type="chain" id="PRO_5011701621" description="DUF481 domain-containing protein" evidence="1">
    <location>
        <begin position="18"/>
        <end position="274"/>
    </location>
</feature>
<evidence type="ECO:0000256" key="1">
    <source>
        <dbReference type="SAM" id="SignalP"/>
    </source>
</evidence>
<evidence type="ECO:0000313" key="3">
    <source>
        <dbReference type="Proteomes" id="UP000198901"/>
    </source>
</evidence>
<accession>A0A1G9KEI5</accession>
<feature type="signal peptide" evidence="1">
    <location>
        <begin position="1"/>
        <end position="17"/>
    </location>
</feature>
<dbReference type="Proteomes" id="UP000198901">
    <property type="component" value="Unassembled WGS sequence"/>
</dbReference>
<proteinExistence type="predicted"/>
<dbReference type="Pfam" id="PF04338">
    <property type="entry name" value="DUF481"/>
    <property type="match status" value="1"/>
</dbReference>
<dbReference type="EMBL" id="FNGS01000002">
    <property type="protein sequence ID" value="SDL47753.1"/>
    <property type="molecule type" value="Genomic_DNA"/>
</dbReference>
<protein>
    <recommendedName>
        <fullName evidence="4">DUF481 domain-containing protein</fullName>
    </recommendedName>
</protein>
<organism evidence="2 3">
    <name type="scientific">Siphonobacter aquaeclarae</name>
    <dbReference type="NCBI Taxonomy" id="563176"/>
    <lineage>
        <taxon>Bacteria</taxon>
        <taxon>Pseudomonadati</taxon>
        <taxon>Bacteroidota</taxon>
        <taxon>Cytophagia</taxon>
        <taxon>Cytophagales</taxon>
        <taxon>Cytophagaceae</taxon>
        <taxon>Siphonobacter</taxon>
    </lineage>
</organism>
<reference evidence="2 3" key="1">
    <citation type="submission" date="2016-10" db="EMBL/GenBank/DDBJ databases">
        <authorList>
            <person name="de Groot N.N."/>
        </authorList>
    </citation>
    <scope>NUCLEOTIDE SEQUENCE [LARGE SCALE GENOMIC DNA]</scope>
    <source>
        <strain evidence="2 3">DSM 21668</strain>
    </source>
</reference>
<evidence type="ECO:0000313" key="2">
    <source>
        <dbReference type="EMBL" id="SDL47753.1"/>
    </source>
</evidence>